<name>D0LY81_HALO1</name>
<feature type="compositionally biased region" description="Low complexity" evidence="1">
    <location>
        <begin position="223"/>
        <end position="241"/>
    </location>
</feature>
<keyword evidence="4" id="KW-1185">Reference proteome</keyword>
<feature type="transmembrane region" description="Helical" evidence="2">
    <location>
        <begin position="130"/>
        <end position="154"/>
    </location>
</feature>
<dbReference type="HOGENOM" id="CLU_952391_0_0_7"/>
<protein>
    <submittedName>
        <fullName evidence="3">Uncharacterized protein</fullName>
    </submittedName>
</protein>
<dbReference type="EMBL" id="CP001804">
    <property type="protein sequence ID" value="ACY16231.1"/>
    <property type="molecule type" value="Genomic_DNA"/>
</dbReference>
<feature type="compositionally biased region" description="Low complexity" evidence="1">
    <location>
        <begin position="260"/>
        <end position="277"/>
    </location>
</feature>
<dbReference type="RefSeq" id="WP_012828830.1">
    <property type="nucleotide sequence ID" value="NC_013440.1"/>
</dbReference>
<evidence type="ECO:0000313" key="4">
    <source>
        <dbReference type="Proteomes" id="UP000001880"/>
    </source>
</evidence>
<feature type="transmembrane region" description="Helical" evidence="2">
    <location>
        <begin position="12"/>
        <end position="33"/>
    </location>
</feature>
<proteinExistence type="predicted"/>
<feature type="transmembrane region" description="Helical" evidence="2">
    <location>
        <begin position="54"/>
        <end position="77"/>
    </location>
</feature>
<feature type="transmembrane region" description="Helical" evidence="2">
    <location>
        <begin position="97"/>
        <end position="118"/>
    </location>
</feature>
<feature type="transmembrane region" description="Helical" evidence="2">
    <location>
        <begin position="174"/>
        <end position="192"/>
    </location>
</feature>
<gene>
    <name evidence="3" type="ordered locus">Hoch_3731</name>
</gene>
<feature type="region of interest" description="Disordered" evidence="1">
    <location>
        <begin position="214"/>
        <end position="292"/>
    </location>
</feature>
<dbReference type="AlphaFoldDB" id="D0LY81"/>
<reference evidence="3 4" key="1">
    <citation type="journal article" date="2010" name="Stand. Genomic Sci.">
        <title>Complete genome sequence of Haliangium ochraceum type strain (SMP-2).</title>
        <authorList>
            <consortium name="US DOE Joint Genome Institute (JGI-PGF)"/>
            <person name="Ivanova N."/>
            <person name="Daum C."/>
            <person name="Lang E."/>
            <person name="Abt B."/>
            <person name="Kopitz M."/>
            <person name="Saunders E."/>
            <person name="Lapidus A."/>
            <person name="Lucas S."/>
            <person name="Glavina Del Rio T."/>
            <person name="Nolan M."/>
            <person name="Tice H."/>
            <person name="Copeland A."/>
            <person name="Cheng J.F."/>
            <person name="Chen F."/>
            <person name="Bruce D."/>
            <person name="Goodwin L."/>
            <person name="Pitluck S."/>
            <person name="Mavromatis K."/>
            <person name="Pati A."/>
            <person name="Mikhailova N."/>
            <person name="Chen A."/>
            <person name="Palaniappan K."/>
            <person name="Land M."/>
            <person name="Hauser L."/>
            <person name="Chang Y.J."/>
            <person name="Jeffries C.D."/>
            <person name="Detter J.C."/>
            <person name="Brettin T."/>
            <person name="Rohde M."/>
            <person name="Goker M."/>
            <person name="Bristow J."/>
            <person name="Markowitz V."/>
            <person name="Eisen J.A."/>
            <person name="Hugenholtz P."/>
            <person name="Kyrpides N.C."/>
            <person name="Klenk H.P."/>
        </authorList>
    </citation>
    <scope>NUCLEOTIDE SEQUENCE [LARGE SCALE GENOMIC DNA]</scope>
    <source>
        <strain evidence="4">DSM 14365 / CIP 107738 / JCM 11303 / AJ 13395 / SMP-2</strain>
    </source>
</reference>
<feature type="compositionally biased region" description="Polar residues" evidence="1">
    <location>
        <begin position="242"/>
        <end position="251"/>
    </location>
</feature>
<organism evidence="3 4">
    <name type="scientific">Haliangium ochraceum (strain DSM 14365 / JCM 11303 / SMP-2)</name>
    <dbReference type="NCBI Taxonomy" id="502025"/>
    <lineage>
        <taxon>Bacteria</taxon>
        <taxon>Pseudomonadati</taxon>
        <taxon>Myxococcota</taxon>
        <taxon>Polyangia</taxon>
        <taxon>Haliangiales</taxon>
        <taxon>Kofleriaceae</taxon>
        <taxon>Haliangium</taxon>
    </lineage>
</organism>
<evidence type="ECO:0000256" key="2">
    <source>
        <dbReference type="SAM" id="Phobius"/>
    </source>
</evidence>
<evidence type="ECO:0000313" key="3">
    <source>
        <dbReference type="EMBL" id="ACY16231.1"/>
    </source>
</evidence>
<accession>D0LY81</accession>
<keyword evidence="2" id="KW-1133">Transmembrane helix</keyword>
<feature type="compositionally biased region" description="Gly residues" evidence="1">
    <location>
        <begin position="278"/>
        <end position="292"/>
    </location>
</feature>
<sequence length="292" mass="29920">MDQLAAAANMTSSAGSMLILGSFAVLLFGYFLIALDRRREGSPNWGDGQVGLKLLLFTLLMVSLGLAVGATEDILGYTLAWGKNQYGAKGPGPLKSGIASLVAGGVGMAAVLLVCLPLTNYREYPQAERFTVGTVALIAGLAAVLGLAHTLQSFFGKPPPGWEVGRPVEWAPKAHALASLLVSAGLAVLSIMRFGSLSGWQAAAPADAQQGFPAQAAGGGYQQPGYQQPGYQQQPGGAYPQHTGNYPQPGQSGAPGGFQQGNYPPQQSQGGPSLPAPQGGGYPPSGGGYPPR</sequence>
<dbReference type="Proteomes" id="UP000001880">
    <property type="component" value="Chromosome"/>
</dbReference>
<dbReference type="KEGG" id="hoh:Hoch_3731"/>
<evidence type="ECO:0000256" key="1">
    <source>
        <dbReference type="SAM" id="MobiDB-lite"/>
    </source>
</evidence>
<keyword evidence="2" id="KW-0812">Transmembrane</keyword>
<keyword evidence="2" id="KW-0472">Membrane</keyword>